<keyword evidence="4" id="KW-0249">Electron transport</keyword>
<evidence type="ECO:0000313" key="9">
    <source>
        <dbReference type="EMBL" id="SME89029.1"/>
    </source>
</evidence>
<dbReference type="SUPFAM" id="SSF46626">
    <property type="entry name" value="Cytochrome c"/>
    <property type="match status" value="1"/>
</dbReference>
<accession>A0A1Y6B802</accession>
<dbReference type="GO" id="GO:0020037">
    <property type="term" value="F:heme binding"/>
    <property type="evidence" value="ECO:0007669"/>
    <property type="project" value="InterPro"/>
</dbReference>
<evidence type="ECO:0000256" key="6">
    <source>
        <dbReference type="PROSITE-ProRule" id="PRU00433"/>
    </source>
</evidence>
<keyword evidence="1" id="KW-0813">Transport</keyword>
<dbReference type="STRING" id="560819.SAMN05428998_101168"/>
<dbReference type="PRINTS" id="PR00604">
    <property type="entry name" value="CYTCHRMECIAB"/>
</dbReference>
<feature type="domain" description="Cytochrome c" evidence="8">
    <location>
        <begin position="24"/>
        <end position="128"/>
    </location>
</feature>
<evidence type="ECO:0000256" key="5">
    <source>
        <dbReference type="ARBA" id="ARBA00023004"/>
    </source>
</evidence>
<proteinExistence type="predicted"/>
<dbReference type="InterPro" id="IPR009056">
    <property type="entry name" value="Cyt_c-like_dom"/>
</dbReference>
<evidence type="ECO:0000313" key="10">
    <source>
        <dbReference type="Proteomes" id="UP000192917"/>
    </source>
</evidence>
<reference evidence="9 10" key="1">
    <citation type="submission" date="2017-04" db="EMBL/GenBank/DDBJ databases">
        <authorList>
            <person name="Afonso C.L."/>
            <person name="Miller P.J."/>
            <person name="Scott M.A."/>
            <person name="Spackman E."/>
            <person name="Goraichik I."/>
            <person name="Dimitrov K.M."/>
            <person name="Suarez D.L."/>
            <person name="Swayne D.E."/>
        </authorList>
    </citation>
    <scope>NUCLEOTIDE SEQUENCE [LARGE SCALE GENOMIC DNA]</scope>
    <source>
        <strain evidence="9 10">USBA 355</strain>
    </source>
</reference>
<dbReference type="RefSeq" id="WP_085121051.1">
    <property type="nucleotide sequence ID" value="NZ_FWZX01000001.1"/>
</dbReference>
<dbReference type="PROSITE" id="PS51007">
    <property type="entry name" value="CYTC"/>
    <property type="match status" value="1"/>
</dbReference>
<keyword evidence="2 6" id="KW-0349">Heme</keyword>
<evidence type="ECO:0000256" key="4">
    <source>
        <dbReference type="ARBA" id="ARBA00022982"/>
    </source>
</evidence>
<name>A0A1Y6B802_9PROT</name>
<evidence type="ECO:0000259" key="8">
    <source>
        <dbReference type="PROSITE" id="PS51007"/>
    </source>
</evidence>
<dbReference type="PANTHER" id="PTHR11961">
    <property type="entry name" value="CYTOCHROME C"/>
    <property type="match status" value="1"/>
</dbReference>
<feature type="signal peptide" evidence="7">
    <location>
        <begin position="1"/>
        <end position="22"/>
    </location>
</feature>
<dbReference type="Pfam" id="PF00034">
    <property type="entry name" value="Cytochrom_C"/>
    <property type="match status" value="1"/>
</dbReference>
<keyword evidence="7" id="KW-0732">Signal</keyword>
<evidence type="ECO:0000256" key="2">
    <source>
        <dbReference type="ARBA" id="ARBA00022617"/>
    </source>
</evidence>
<dbReference type="Gene3D" id="1.10.760.10">
    <property type="entry name" value="Cytochrome c-like domain"/>
    <property type="match status" value="1"/>
</dbReference>
<evidence type="ECO:0000256" key="3">
    <source>
        <dbReference type="ARBA" id="ARBA00022723"/>
    </source>
</evidence>
<sequence length="128" mass="13722">MRNALFSAGLLLVFAAAQPAFADGDAAAGEKVFARCKACHTIEAGGPNRVGPNLHGIVGAPAGEGRNDYKFSKGMHEAGEKGLTWTEDNLRKWLANPREFVKGTKMIFPGIKSDKDMDNIIAYLKANS</sequence>
<dbReference type="GO" id="GO:0046872">
    <property type="term" value="F:metal ion binding"/>
    <property type="evidence" value="ECO:0007669"/>
    <property type="project" value="UniProtKB-KW"/>
</dbReference>
<dbReference type="EMBL" id="FWZX01000001">
    <property type="protein sequence ID" value="SME89029.1"/>
    <property type="molecule type" value="Genomic_DNA"/>
</dbReference>
<keyword evidence="10" id="KW-1185">Reference proteome</keyword>
<dbReference type="InterPro" id="IPR002327">
    <property type="entry name" value="Cyt_c_1A/1B"/>
</dbReference>
<protein>
    <submittedName>
        <fullName evidence="9">Cytochrome c</fullName>
    </submittedName>
</protein>
<evidence type="ECO:0000256" key="7">
    <source>
        <dbReference type="SAM" id="SignalP"/>
    </source>
</evidence>
<organism evidence="9 10">
    <name type="scientific">Tistlia consotensis USBA 355</name>
    <dbReference type="NCBI Taxonomy" id="560819"/>
    <lineage>
        <taxon>Bacteria</taxon>
        <taxon>Pseudomonadati</taxon>
        <taxon>Pseudomonadota</taxon>
        <taxon>Alphaproteobacteria</taxon>
        <taxon>Rhodospirillales</taxon>
        <taxon>Rhodovibrionaceae</taxon>
        <taxon>Tistlia</taxon>
    </lineage>
</organism>
<dbReference type="InterPro" id="IPR036909">
    <property type="entry name" value="Cyt_c-like_dom_sf"/>
</dbReference>
<dbReference type="GO" id="GO:0009055">
    <property type="term" value="F:electron transfer activity"/>
    <property type="evidence" value="ECO:0007669"/>
    <property type="project" value="InterPro"/>
</dbReference>
<keyword evidence="3 6" id="KW-0479">Metal-binding</keyword>
<feature type="chain" id="PRO_5012193157" evidence="7">
    <location>
        <begin position="23"/>
        <end position="128"/>
    </location>
</feature>
<dbReference type="AlphaFoldDB" id="A0A1Y6B802"/>
<gene>
    <name evidence="9" type="ORF">SAMN05428998_101168</name>
</gene>
<dbReference type="Proteomes" id="UP000192917">
    <property type="component" value="Unassembled WGS sequence"/>
</dbReference>
<evidence type="ECO:0000256" key="1">
    <source>
        <dbReference type="ARBA" id="ARBA00022448"/>
    </source>
</evidence>
<keyword evidence="5 6" id="KW-0408">Iron</keyword>